<dbReference type="OrthoDB" id="9806150at2"/>
<dbReference type="SUPFAM" id="SSF55811">
    <property type="entry name" value="Nudix"/>
    <property type="match status" value="1"/>
</dbReference>
<dbReference type="GO" id="GO:0016787">
    <property type="term" value="F:hydrolase activity"/>
    <property type="evidence" value="ECO:0007669"/>
    <property type="project" value="UniProtKB-KW"/>
</dbReference>
<dbReference type="PANTHER" id="PTHR11839">
    <property type="entry name" value="UDP/ADP-SUGAR PYROPHOSPHATASE"/>
    <property type="match status" value="1"/>
</dbReference>
<evidence type="ECO:0000313" key="11">
    <source>
        <dbReference type="Proteomes" id="UP000008631"/>
    </source>
</evidence>
<evidence type="ECO:0000256" key="1">
    <source>
        <dbReference type="ARBA" id="ARBA00000847"/>
    </source>
</evidence>
<name>E8R0D9_ISOPI</name>
<comment type="catalytic activity">
    <reaction evidence="1">
        <text>GDP-alpha-D-mannose + H2O = alpha-D-mannose 1-phosphate + GMP + 2 H(+)</text>
        <dbReference type="Rhea" id="RHEA:27978"/>
        <dbReference type="ChEBI" id="CHEBI:15377"/>
        <dbReference type="ChEBI" id="CHEBI:15378"/>
        <dbReference type="ChEBI" id="CHEBI:57527"/>
        <dbReference type="ChEBI" id="CHEBI:58115"/>
        <dbReference type="ChEBI" id="CHEBI:58409"/>
    </reaction>
</comment>
<gene>
    <name evidence="10" type="ordered locus">Isop_1682</name>
</gene>
<dbReference type="GO" id="GO:0005829">
    <property type="term" value="C:cytosol"/>
    <property type="evidence" value="ECO:0007669"/>
    <property type="project" value="TreeGrafter"/>
</dbReference>
<evidence type="ECO:0000256" key="5">
    <source>
        <dbReference type="ARBA" id="ARBA00022801"/>
    </source>
</evidence>
<keyword evidence="11" id="KW-1185">Reference proteome</keyword>
<evidence type="ECO:0000256" key="6">
    <source>
        <dbReference type="ARBA" id="ARBA00032162"/>
    </source>
</evidence>
<protein>
    <recommendedName>
        <fullName evidence="4">GDP-mannose pyrophosphatase</fullName>
    </recommendedName>
    <alternativeName>
        <fullName evidence="6">GDP-mannose hydrolase</fullName>
    </alternativeName>
    <alternativeName>
        <fullName evidence="7">GDPMK</fullName>
    </alternativeName>
</protein>
<evidence type="ECO:0000256" key="4">
    <source>
        <dbReference type="ARBA" id="ARBA00016377"/>
    </source>
</evidence>
<evidence type="ECO:0000256" key="2">
    <source>
        <dbReference type="ARBA" id="ARBA00001946"/>
    </source>
</evidence>
<organism evidence="10 11">
    <name type="scientific">Isosphaera pallida (strain ATCC 43644 / DSM 9630 / IS1B)</name>
    <dbReference type="NCBI Taxonomy" id="575540"/>
    <lineage>
        <taxon>Bacteria</taxon>
        <taxon>Pseudomonadati</taxon>
        <taxon>Planctomycetota</taxon>
        <taxon>Planctomycetia</taxon>
        <taxon>Isosphaerales</taxon>
        <taxon>Isosphaeraceae</taxon>
        <taxon>Isosphaera</taxon>
    </lineage>
</organism>
<evidence type="ECO:0000259" key="9">
    <source>
        <dbReference type="PROSITE" id="PS51462"/>
    </source>
</evidence>
<dbReference type="InterPro" id="IPR015797">
    <property type="entry name" value="NUDIX_hydrolase-like_dom_sf"/>
</dbReference>
<reference key="1">
    <citation type="submission" date="2010-11" db="EMBL/GenBank/DDBJ databases">
        <title>The complete sequence of chromosome of Isophaera pallida ATCC 43644.</title>
        <authorList>
            <consortium name="US DOE Joint Genome Institute (JGI-PGF)"/>
            <person name="Lucas S."/>
            <person name="Copeland A."/>
            <person name="Lapidus A."/>
            <person name="Bruce D."/>
            <person name="Goodwin L."/>
            <person name="Pitluck S."/>
            <person name="Kyrpides N."/>
            <person name="Mavromatis K."/>
            <person name="Pagani I."/>
            <person name="Ivanova N."/>
            <person name="Saunders E."/>
            <person name="Brettin T."/>
            <person name="Detter J.C."/>
            <person name="Han C."/>
            <person name="Tapia R."/>
            <person name="Land M."/>
            <person name="Hauser L."/>
            <person name="Markowitz V."/>
            <person name="Cheng J.-F."/>
            <person name="Hugenholtz P."/>
            <person name="Woyke T."/>
            <person name="Wu D."/>
            <person name="Eisen J.A."/>
        </authorList>
    </citation>
    <scope>NUCLEOTIDE SEQUENCE</scope>
    <source>
        <strain>ATCC 43644</strain>
    </source>
</reference>
<dbReference type="eggNOG" id="COG0494">
    <property type="taxonomic scope" value="Bacteria"/>
</dbReference>
<accession>E8R0D9</accession>
<sequence>MTNQLAPRPSRDDEDSLGQSNPDSQAQPGPLEVNPWTTLERRSIYENPWIEVVEDRVLRPDGAPGIYGVVRFKNQAVGVLPVEEDGSIWLVGQWRYTFDHPSWEIPEGGGPEGEDPRETARRELAEETGLTATRIEPMPGLGTLHLSNSVTNEVGWIFRATGLTPGPSAPEGTERLVARRVGFEEAMAMLGRGEITDALSVCALLAEALWRQTQPHAQPTE</sequence>
<dbReference type="Pfam" id="PF00293">
    <property type="entry name" value="NUDIX"/>
    <property type="match status" value="1"/>
</dbReference>
<comment type="similarity">
    <text evidence="3">Belongs to the Nudix hydrolase family. NudK subfamily.</text>
</comment>
<dbReference type="PROSITE" id="PS51462">
    <property type="entry name" value="NUDIX"/>
    <property type="match status" value="1"/>
</dbReference>
<evidence type="ECO:0000313" key="10">
    <source>
        <dbReference type="EMBL" id="ADV62266.1"/>
    </source>
</evidence>
<feature type="domain" description="Nudix hydrolase" evidence="9">
    <location>
        <begin position="72"/>
        <end position="203"/>
    </location>
</feature>
<feature type="region of interest" description="Disordered" evidence="8">
    <location>
        <begin position="1"/>
        <end position="35"/>
    </location>
</feature>
<feature type="region of interest" description="Disordered" evidence="8">
    <location>
        <begin position="102"/>
        <end position="122"/>
    </location>
</feature>
<dbReference type="InParanoid" id="E8R0D9"/>
<dbReference type="KEGG" id="ipa:Isop_1682"/>
<dbReference type="EMBL" id="CP002353">
    <property type="protein sequence ID" value="ADV62266.1"/>
    <property type="molecule type" value="Genomic_DNA"/>
</dbReference>
<dbReference type="CDD" id="cd24161">
    <property type="entry name" value="NUDIX_ADPRase_Ndx2"/>
    <property type="match status" value="1"/>
</dbReference>
<dbReference type="AlphaFoldDB" id="E8R0D9"/>
<dbReference type="Proteomes" id="UP000008631">
    <property type="component" value="Chromosome"/>
</dbReference>
<comment type="cofactor">
    <cofactor evidence="2">
        <name>Mg(2+)</name>
        <dbReference type="ChEBI" id="CHEBI:18420"/>
    </cofactor>
</comment>
<dbReference type="FunCoup" id="E8R0D9">
    <property type="interactions" value="241"/>
</dbReference>
<dbReference type="PANTHER" id="PTHR11839:SF18">
    <property type="entry name" value="NUDIX HYDROLASE DOMAIN-CONTAINING PROTEIN"/>
    <property type="match status" value="1"/>
</dbReference>
<dbReference type="STRING" id="575540.Isop_1682"/>
<dbReference type="PROSITE" id="PS00893">
    <property type="entry name" value="NUDIX_BOX"/>
    <property type="match status" value="1"/>
</dbReference>
<dbReference type="GO" id="GO:0019693">
    <property type="term" value="P:ribose phosphate metabolic process"/>
    <property type="evidence" value="ECO:0007669"/>
    <property type="project" value="TreeGrafter"/>
</dbReference>
<dbReference type="HOGENOM" id="CLU_062658_5_2_0"/>
<evidence type="ECO:0000256" key="3">
    <source>
        <dbReference type="ARBA" id="ARBA00007275"/>
    </source>
</evidence>
<proteinExistence type="inferred from homology"/>
<reference evidence="10 11" key="2">
    <citation type="journal article" date="2011" name="Stand. Genomic Sci.">
        <title>Complete genome sequence of Isosphaera pallida type strain (IS1B).</title>
        <authorList>
            <consortium name="US DOE Joint Genome Institute (JGI-PGF)"/>
            <person name="Goker M."/>
            <person name="Cleland D."/>
            <person name="Saunders E."/>
            <person name="Lapidus A."/>
            <person name="Nolan M."/>
            <person name="Lucas S."/>
            <person name="Hammon N."/>
            <person name="Deshpande S."/>
            <person name="Cheng J.F."/>
            <person name="Tapia R."/>
            <person name="Han C."/>
            <person name="Goodwin L."/>
            <person name="Pitluck S."/>
            <person name="Liolios K."/>
            <person name="Pagani I."/>
            <person name="Ivanova N."/>
            <person name="Mavromatis K."/>
            <person name="Pati A."/>
            <person name="Chen A."/>
            <person name="Palaniappan K."/>
            <person name="Land M."/>
            <person name="Hauser L."/>
            <person name="Chang Y.J."/>
            <person name="Jeffries C.D."/>
            <person name="Detter J.C."/>
            <person name="Beck B."/>
            <person name="Woyke T."/>
            <person name="Bristow J."/>
            <person name="Eisen J.A."/>
            <person name="Markowitz V."/>
            <person name="Hugenholtz P."/>
            <person name="Kyrpides N.C."/>
            <person name="Klenk H.P."/>
        </authorList>
    </citation>
    <scope>NUCLEOTIDE SEQUENCE [LARGE SCALE GENOMIC DNA]</scope>
    <source>
        <strain evidence="11">ATCC 43644 / DSM 9630 / IS1B</strain>
    </source>
</reference>
<evidence type="ECO:0000256" key="8">
    <source>
        <dbReference type="SAM" id="MobiDB-lite"/>
    </source>
</evidence>
<dbReference type="RefSeq" id="WP_013564554.1">
    <property type="nucleotide sequence ID" value="NC_014962.1"/>
</dbReference>
<dbReference type="InterPro" id="IPR000086">
    <property type="entry name" value="NUDIX_hydrolase_dom"/>
</dbReference>
<feature type="compositionally biased region" description="Polar residues" evidence="8">
    <location>
        <begin position="17"/>
        <end position="27"/>
    </location>
</feature>
<dbReference type="GO" id="GO:0006753">
    <property type="term" value="P:nucleoside phosphate metabolic process"/>
    <property type="evidence" value="ECO:0007669"/>
    <property type="project" value="TreeGrafter"/>
</dbReference>
<evidence type="ECO:0000256" key="7">
    <source>
        <dbReference type="ARBA" id="ARBA00032272"/>
    </source>
</evidence>
<dbReference type="Gene3D" id="3.90.79.10">
    <property type="entry name" value="Nucleoside Triphosphate Pyrophosphohydrolase"/>
    <property type="match status" value="1"/>
</dbReference>
<keyword evidence="5 10" id="KW-0378">Hydrolase</keyword>
<dbReference type="InterPro" id="IPR020084">
    <property type="entry name" value="NUDIX_hydrolase_CS"/>
</dbReference>